<organism evidence="1 2">
    <name type="scientific">Planctopirus hydrillae</name>
    <dbReference type="NCBI Taxonomy" id="1841610"/>
    <lineage>
        <taxon>Bacteria</taxon>
        <taxon>Pseudomonadati</taxon>
        <taxon>Planctomycetota</taxon>
        <taxon>Planctomycetia</taxon>
        <taxon>Planctomycetales</taxon>
        <taxon>Planctomycetaceae</taxon>
        <taxon>Planctopirus</taxon>
    </lineage>
</organism>
<reference evidence="1 2" key="1">
    <citation type="submission" date="2016-05" db="EMBL/GenBank/DDBJ databases">
        <title>Genomic and physiological characterization of Planctopirus sp. isolated from fresh water lake.</title>
        <authorList>
            <person name="Subhash Y."/>
            <person name="Ramana C."/>
        </authorList>
    </citation>
    <scope>NUCLEOTIDE SEQUENCE [LARGE SCALE GENOMIC DNA]</scope>
    <source>
        <strain evidence="1 2">JC280</strain>
    </source>
</reference>
<gene>
    <name evidence="1" type="ORF">A6X21_15650</name>
</gene>
<accession>A0A1C3ETS2</accession>
<protein>
    <submittedName>
        <fullName evidence="1">Uncharacterized protein</fullName>
    </submittedName>
</protein>
<dbReference type="EMBL" id="LYDR01000005">
    <property type="protein sequence ID" value="ODA36670.1"/>
    <property type="molecule type" value="Genomic_DNA"/>
</dbReference>
<dbReference type="Proteomes" id="UP000094828">
    <property type="component" value="Unassembled WGS sequence"/>
</dbReference>
<comment type="caution">
    <text evidence="1">The sequence shown here is derived from an EMBL/GenBank/DDBJ whole genome shotgun (WGS) entry which is preliminary data.</text>
</comment>
<evidence type="ECO:0000313" key="2">
    <source>
        <dbReference type="Proteomes" id="UP000094828"/>
    </source>
</evidence>
<proteinExistence type="predicted"/>
<dbReference type="AlphaFoldDB" id="A0A1C3ETS2"/>
<name>A0A1C3ETS2_9PLAN</name>
<sequence length="121" mass="12951">MDLSAPAEGSGCGPSGGFAQTLLIVAIYDEIRQWETIAGMGESAPACSVFSTNIEIGGPERGVNLFAEFPFLPDWFISLLLGSHSLVVEIDFYSPRIQCSRALVHQRAGRGLPGRAVALNR</sequence>
<keyword evidence="2" id="KW-1185">Reference proteome</keyword>
<evidence type="ECO:0000313" key="1">
    <source>
        <dbReference type="EMBL" id="ODA36670.1"/>
    </source>
</evidence>